<feature type="compositionally biased region" description="Polar residues" evidence="1">
    <location>
        <begin position="1"/>
        <end position="14"/>
    </location>
</feature>
<evidence type="ECO:0000313" key="3">
    <source>
        <dbReference type="Proteomes" id="UP001390339"/>
    </source>
</evidence>
<name>A0ABR2I880_9PEZI</name>
<dbReference type="EMBL" id="JAPCWZ010000006">
    <property type="protein sequence ID" value="KAK8859229.1"/>
    <property type="molecule type" value="Genomic_DNA"/>
</dbReference>
<gene>
    <name evidence="2" type="ORF">PGQ11_009963</name>
</gene>
<evidence type="ECO:0000256" key="1">
    <source>
        <dbReference type="SAM" id="MobiDB-lite"/>
    </source>
</evidence>
<feature type="compositionally biased region" description="Low complexity" evidence="1">
    <location>
        <begin position="54"/>
        <end position="67"/>
    </location>
</feature>
<proteinExistence type="predicted"/>
<organism evidence="2 3">
    <name type="scientific">Apiospora arundinis</name>
    <dbReference type="NCBI Taxonomy" id="335852"/>
    <lineage>
        <taxon>Eukaryota</taxon>
        <taxon>Fungi</taxon>
        <taxon>Dikarya</taxon>
        <taxon>Ascomycota</taxon>
        <taxon>Pezizomycotina</taxon>
        <taxon>Sordariomycetes</taxon>
        <taxon>Xylariomycetidae</taxon>
        <taxon>Amphisphaeriales</taxon>
        <taxon>Apiosporaceae</taxon>
        <taxon>Apiospora</taxon>
    </lineage>
</organism>
<comment type="caution">
    <text evidence="2">The sequence shown here is derived from an EMBL/GenBank/DDBJ whole genome shotgun (WGS) entry which is preliminary data.</text>
</comment>
<accession>A0ABR2I880</accession>
<keyword evidence="3" id="KW-1185">Reference proteome</keyword>
<evidence type="ECO:0000313" key="2">
    <source>
        <dbReference type="EMBL" id="KAK8859229.1"/>
    </source>
</evidence>
<dbReference type="Proteomes" id="UP001390339">
    <property type="component" value="Unassembled WGS sequence"/>
</dbReference>
<feature type="region of interest" description="Disordered" evidence="1">
    <location>
        <begin position="1"/>
        <end position="67"/>
    </location>
</feature>
<reference evidence="2 3" key="1">
    <citation type="journal article" date="2024" name="IMA Fungus">
        <title>Apiospora arundinis, a panoply of carbohydrate-active enzymes and secondary metabolites.</title>
        <authorList>
            <person name="Sorensen T."/>
            <person name="Petersen C."/>
            <person name="Muurmann A.T."/>
            <person name="Christiansen J.V."/>
            <person name="Brundto M.L."/>
            <person name="Overgaard C.K."/>
            <person name="Boysen A.T."/>
            <person name="Wollenberg R.D."/>
            <person name="Larsen T.O."/>
            <person name="Sorensen J.L."/>
            <person name="Nielsen K.L."/>
            <person name="Sondergaard T.E."/>
        </authorList>
    </citation>
    <scope>NUCLEOTIDE SEQUENCE [LARGE SCALE GENOMIC DNA]</scope>
    <source>
        <strain evidence="2 3">AAU 773</strain>
    </source>
</reference>
<protein>
    <submittedName>
        <fullName evidence="2">Uncharacterized protein</fullName>
    </submittedName>
</protein>
<sequence>MQGQDQKSSATQSKGKGKSDRGESYSMQRYLSDSPKKDPWNALCLLHGSDPSTKKATTGSKGAKNKN</sequence>